<evidence type="ECO:0000256" key="7">
    <source>
        <dbReference type="ARBA" id="ARBA00023136"/>
    </source>
</evidence>
<sequence length="776" mass="85919">MATQTPDPRNFQTWEDAFQYPLPVVRKLEQQLRKNIDDNRQKLRSLVGASYRDLLGTADRITDMDDRMQGVETHLADIGRKCNVRAVERASRNYELMVKTREAGAQEHLAIVARTQVLRNALAVAARAIRRRGDALLVSKLLVLARLLHKSLAESAEPPRILEDLKRKLAGLRKKLLSYIEHALVWPNQDQGKVANSLCAYSLVSSSTPKEVLRHFLQARFEQLELAGQRAEEGGVLEMLDLYRRTLLDARTLFPRVFAEALAELANVPLLQDGMLAVQEGLSLDVYAAWLPQDVRAFTPWVRHESLLASDVGSALAAWTKQAQRVVQGAVEDCLGRVGDAGAVLGMRKKVLLQYLGLSGSLPGESYVGSVNKLREIFLAKLEGLASERAKSIALEAELDADNAGLPSADSLDLWRLSTEDLGMAHGAKHLRQTLLDQRHGRQVTLRACVRKLDDWMSSLHAFWELTLEMRSTRWHDEMDIDFDDLEDGAELHKALSKTDAEQVQAALRTAISTALQQQYQLVQQRVAASKTPEVLLRLLRELDARRLGVRKEYGAEVEIGFRDDVVQSLQHAIAVATVDAPLEKLAAGSAKPNFVAASLWDGTPALPVQPSRSVFRFLMGLQKAMSAAGSDLWSARAVDLLKTLLAGRLAEVLEGSLSHRDGQEAARTNGHAEGEDEEVEEATNGNDHSTEGPPDIKDEHSRRKLIQSLFDALYLQRIAAAGDPSTANSLSSFVTKTYEQAELDNTARERLQKSAGEYAKRTYLLFGLLAPASNS</sequence>
<dbReference type="InterPro" id="IPR033370">
    <property type="entry name" value="COG1"/>
</dbReference>
<evidence type="ECO:0000256" key="6">
    <source>
        <dbReference type="ARBA" id="ARBA00023034"/>
    </source>
</evidence>
<keyword evidence="7" id="KW-0472">Membrane</keyword>
<evidence type="ECO:0000313" key="9">
    <source>
        <dbReference type="EMBL" id="TKA24136.1"/>
    </source>
</evidence>
<keyword evidence="10" id="KW-1185">Reference proteome</keyword>
<dbReference type="OrthoDB" id="46189at2759"/>
<name>A0A4U0TQH4_9PEZI</name>
<keyword evidence="5" id="KW-0653">Protein transport</keyword>
<gene>
    <name evidence="9" type="ORF">B0A50_06876</name>
</gene>
<dbReference type="PANTHER" id="PTHR31658:SF0">
    <property type="entry name" value="CONSERVED OLIGOMERIC GOLGI COMPLEX SUBUNIT 1"/>
    <property type="match status" value="1"/>
</dbReference>
<dbReference type="Proteomes" id="UP000308549">
    <property type="component" value="Unassembled WGS sequence"/>
</dbReference>
<evidence type="ECO:0000256" key="5">
    <source>
        <dbReference type="ARBA" id="ARBA00022927"/>
    </source>
</evidence>
<accession>A0A4U0TQH4</accession>
<evidence type="ECO:0000256" key="1">
    <source>
        <dbReference type="ARBA" id="ARBA00004395"/>
    </source>
</evidence>
<dbReference type="GO" id="GO:0015031">
    <property type="term" value="P:protein transport"/>
    <property type="evidence" value="ECO:0007669"/>
    <property type="project" value="UniProtKB-KW"/>
</dbReference>
<dbReference type="GO" id="GO:0000139">
    <property type="term" value="C:Golgi membrane"/>
    <property type="evidence" value="ECO:0007669"/>
    <property type="project" value="UniProtKB-SubCell"/>
</dbReference>
<dbReference type="PANTHER" id="PTHR31658">
    <property type="entry name" value="CONSERVED OLIGOMERIC GOLGI COMPLEX SUBUNIT 1"/>
    <property type="match status" value="1"/>
</dbReference>
<protein>
    <recommendedName>
        <fullName evidence="3">Conserved oligomeric Golgi complex subunit 1</fullName>
    </recommendedName>
</protein>
<dbReference type="AlphaFoldDB" id="A0A4U0TQH4"/>
<dbReference type="GO" id="GO:0017119">
    <property type="term" value="C:Golgi transport complex"/>
    <property type="evidence" value="ECO:0007669"/>
    <property type="project" value="InterPro"/>
</dbReference>
<feature type="compositionally biased region" description="Basic and acidic residues" evidence="8">
    <location>
        <begin position="689"/>
        <end position="701"/>
    </location>
</feature>
<dbReference type="GO" id="GO:0006891">
    <property type="term" value="P:intra-Golgi vesicle-mediated transport"/>
    <property type="evidence" value="ECO:0007669"/>
    <property type="project" value="InterPro"/>
</dbReference>
<evidence type="ECO:0000256" key="3">
    <source>
        <dbReference type="ARBA" id="ARBA00020978"/>
    </source>
</evidence>
<dbReference type="EMBL" id="NAJL01000047">
    <property type="protein sequence ID" value="TKA24136.1"/>
    <property type="molecule type" value="Genomic_DNA"/>
</dbReference>
<feature type="region of interest" description="Disordered" evidence="8">
    <location>
        <begin position="661"/>
        <end position="701"/>
    </location>
</feature>
<proteinExistence type="inferred from homology"/>
<comment type="subcellular location">
    <subcellularLocation>
        <location evidence="1">Golgi apparatus membrane</location>
        <topology evidence="1">Peripheral membrane protein</topology>
    </subcellularLocation>
</comment>
<evidence type="ECO:0000313" key="10">
    <source>
        <dbReference type="Proteomes" id="UP000308549"/>
    </source>
</evidence>
<evidence type="ECO:0000256" key="2">
    <source>
        <dbReference type="ARBA" id="ARBA00006653"/>
    </source>
</evidence>
<comment type="caution">
    <text evidence="9">The sequence shown here is derived from an EMBL/GenBank/DDBJ whole genome shotgun (WGS) entry which is preliminary data.</text>
</comment>
<reference evidence="9 10" key="1">
    <citation type="submission" date="2017-03" db="EMBL/GenBank/DDBJ databases">
        <title>Genomes of endolithic fungi from Antarctica.</title>
        <authorList>
            <person name="Coleine C."/>
            <person name="Masonjones S."/>
            <person name="Stajich J.E."/>
        </authorList>
    </citation>
    <scope>NUCLEOTIDE SEQUENCE [LARGE SCALE GENOMIC DNA]</scope>
    <source>
        <strain evidence="9 10">CCFEE 6315</strain>
    </source>
</reference>
<evidence type="ECO:0000256" key="8">
    <source>
        <dbReference type="SAM" id="MobiDB-lite"/>
    </source>
</evidence>
<comment type="similarity">
    <text evidence="2">Belongs to the COG1 family.</text>
</comment>
<keyword evidence="4" id="KW-0813">Transport</keyword>
<dbReference type="Pfam" id="PF08700">
    <property type="entry name" value="VPS51_Exo84_N"/>
    <property type="match status" value="1"/>
</dbReference>
<organism evidence="9 10">
    <name type="scientific">Salinomyces thailandicus</name>
    <dbReference type="NCBI Taxonomy" id="706561"/>
    <lineage>
        <taxon>Eukaryota</taxon>
        <taxon>Fungi</taxon>
        <taxon>Dikarya</taxon>
        <taxon>Ascomycota</taxon>
        <taxon>Pezizomycotina</taxon>
        <taxon>Dothideomycetes</taxon>
        <taxon>Dothideomycetidae</taxon>
        <taxon>Mycosphaerellales</taxon>
        <taxon>Teratosphaeriaceae</taxon>
        <taxon>Salinomyces</taxon>
    </lineage>
</organism>
<evidence type="ECO:0000256" key="4">
    <source>
        <dbReference type="ARBA" id="ARBA00022448"/>
    </source>
</evidence>
<keyword evidence="6" id="KW-0333">Golgi apparatus</keyword>